<keyword evidence="1" id="KW-0479">Metal-binding</keyword>
<dbReference type="HAMAP" id="MF_01375">
    <property type="entry name" value="PhnX"/>
    <property type="match status" value="1"/>
</dbReference>
<dbReference type="SFLD" id="SFLDG01135">
    <property type="entry name" value="C1.5.6:_HAD__Beta-PGM__Phospha"/>
    <property type="match status" value="1"/>
</dbReference>
<comment type="function">
    <text evidence="1">Involved in phosphonate degradation.</text>
</comment>
<dbReference type="EMBL" id="JANPWE010000001">
    <property type="protein sequence ID" value="MCR6544268.1"/>
    <property type="molecule type" value="Genomic_DNA"/>
</dbReference>
<dbReference type="Pfam" id="PF00702">
    <property type="entry name" value="Hydrolase"/>
    <property type="match status" value="1"/>
</dbReference>
<dbReference type="Gene3D" id="1.10.150.240">
    <property type="entry name" value="Putative phosphatase, domain 2"/>
    <property type="match status" value="1"/>
</dbReference>
<dbReference type="InterPro" id="IPR023214">
    <property type="entry name" value="HAD_sf"/>
</dbReference>
<dbReference type="PANTHER" id="PTHR43434:SF19">
    <property type="entry name" value="PHOSPHONOACETALDEHYDE HYDROLASE"/>
    <property type="match status" value="1"/>
</dbReference>
<comment type="cofactor">
    <cofactor evidence="1">
        <name>Mg(2+)</name>
        <dbReference type="ChEBI" id="CHEBI:18420"/>
    </cofactor>
    <text evidence="1">Binds 1 Mg(2+) ion per subunit.</text>
</comment>
<dbReference type="PANTHER" id="PTHR43434">
    <property type="entry name" value="PHOSPHOGLYCOLATE PHOSPHATASE"/>
    <property type="match status" value="1"/>
</dbReference>
<dbReference type="Proteomes" id="UP001524944">
    <property type="component" value="Unassembled WGS sequence"/>
</dbReference>
<dbReference type="RefSeq" id="WP_257911874.1">
    <property type="nucleotide sequence ID" value="NZ_JANPWE010000001.1"/>
</dbReference>
<feature type="active site" description="Nucleophile" evidence="1">
    <location>
        <position position="11"/>
    </location>
</feature>
<feature type="binding site" evidence="1">
    <location>
        <position position="13"/>
    </location>
    <ligand>
        <name>Mg(2+)</name>
        <dbReference type="ChEBI" id="CHEBI:18420"/>
    </ligand>
</feature>
<dbReference type="InterPro" id="IPR006323">
    <property type="entry name" value="Phosphonoacetald_hydro"/>
</dbReference>
<protein>
    <recommendedName>
        <fullName evidence="1">Phosphonoacetaldehyde hydrolase</fullName>
        <shortName evidence="1">Phosphonatase</shortName>
        <ecNumber evidence="1">3.11.1.1</ecNumber>
    </recommendedName>
    <alternativeName>
        <fullName evidence="1">Phosphonoacetaldehyde phosphonohydrolase</fullName>
    </alternativeName>
</protein>
<comment type="caution">
    <text evidence="2">The sequence shown here is derived from an EMBL/GenBank/DDBJ whole genome shotgun (WGS) entry which is preliminary data.</text>
</comment>
<name>A0ABT1Y119_9FIRM</name>
<dbReference type="SFLD" id="SFLDG01129">
    <property type="entry name" value="C1.5:_HAD__Beta-PGM__Phosphata"/>
    <property type="match status" value="1"/>
</dbReference>
<sequence>MSKKIEAVIFDWAGTTVDFGSFAPVQAFIEAFKQFGVTPTVEEVREPMGMPKWNHIETMMKMTRISEEWEKIHGKASTKEDVDTVYAASETSIMGILKDFAEPKPFVLQAIKDLRGRNIKVGSTTGYTDEMMSIVVPKAEENGYKPDFWCTPNAVNNVGRPYPYMIFKNFEALGLTDVSSVIKVGDTVADIKEGRNAGLISVGVIEGSSIMALSEGEFNALSQEEKNREYERVESVYKSCGADYIIKNMSELLPLIDSLEK</sequence>
<dbReference type="SFLD" id="SFLDS00003">
    <property type="entry name" value="Haloacid_Dehalogenase"/>
    <property type="match status" value="1"/>
</dbReference>
<keyword evidence="1 2" id="KW-0378">Hydrolase</keyword>
<gene>
    <name evidence="1" type="primary">phnX</name>
    <name evidence="2" type="ORF">NVS47_01855</name>
</gene>
<evidence type="ECO:0000313" key="3">
    <source>
        <dbReference type="Proteomes" id="UP001524944"/>
    </source>
</evidence>
<dbReference type="SUPFAM" id="SSF56784">
    <property type="entry name" value="HAD-like"/>
    <property type="match status" value="1"/>
</dbReference>
<feature type="binding site" evidence="1">
    <location>
        <position position="11"/>
    </location>
    <ligand>
        <name>Mg(2+)</name>
        <dbReference type="ChEBI" id="CHEBI:18420"/>
    </ligand>
</feature>
<comment type="similarity">
    <text evidence="1">Belongs to the HAD-like hydrolase superfamily. PhnX family.</text>
</comment>
<keyword evidence="3" id="KW-1185">Reference proteome</keyword>
<organism evidence="2 3">
    <name type="scientific">Dehalobacterium formicoaceticum</name>
    <dbReference type="NCBI Taxonomy" id="51515"/>
    <lineage>
        <taxon>Bacteria</taxon>
        <taxon>Bacillati</taxon>
        <taxon>Bacillota</taxon>
        <taxon>Clostridia</taxon>
        <taxon>Eubacteriales</taxon>
        <taxon>Peptococcaceae</taxon>
        <taxon>Dehalobacterium</taxon>
    </lineage>
</organism>
<dbReference type="InterPro" id="IPR050155">
    <property type="entry name" value="HAD-like_hydrolase_sf"/>
</dbReference>
<dbReference type="Gene3D" id="3.40.50.1000">
    <property type="entry name" value="HAD superfamily/HAD-like"/>
    <property type="match status" value="1"/>
</dbReference>
<dbReference type="EC" id="3.11.1.1" evidence="1"/>
<keyword evidence="1" id="KW-0460">Magnesium</keyword>
<feature type="active site" description="Schiff-base intermediate with substrate" evidence="1">
    <location>
        <position position="52"/>
    </location>
</feature>
<comment type="catalytic activity">
    <reaction evidence="1">
        <text>phosphonoacetaldehyde + H2O = acetaldehyde + phosphate + H(+)</text>
        <dbReference type="Rhea" id="RHEA:18905"/>
        <dbReference type="ChEBI" id="CHEBI:15343"/>
        <dbReference type="ChEBI" id="CHEBI:15377"/>
        <dbReference type="ChEBI" id="CHEBI:15378"/>
        <dbReference type="ChEBI" id="CHEBI:43474"/>
        <dbReference type="ChEBI" id="CHEBI:58383"/>
        <dbReference type="EC" id="3.11.1.1"/>
    </reaction>
</comment>
<dbReference type="InterPro" id="IPR036412">
    <property type="entry name" value="HAD-like_sf"/>
</dbReference>
<dbReference type="InterPro" id="IPR023198">
    <property type="entry name" value="PGP-like_dom2"/>
</dbReference>
<keyword evidence="1" id="KW-0704">Schiff base</keyword>
<comment type="subunit">
    <text evidence="1">Homodimer.</text>
</comment>
<reference evidence="2 3" key="1">
    <citation type="submission" date="2022-08" db="EMBL/GenBank/DDBJ databases">
        <title>Proteogenomics of the novel Dehalobacterium formicoaceticum strain EZ94 highlights a key role of methyltransferases during anaerobic dichloromethane degradation.</title>
        <authorList>
            <person name="Wasmund K."/>
        </authorList>
    </citation>
    <scope>NUCLEOTIDE SEQUENCE [LARGE SCALE GENOMIC DNA]</scope>
    <source>
        <strain evidence="2 3">EZ94</strain>
    </source>
</reference>
<evidence type="ECO:0000256" key="1">
    <source>
        <dbReference type="HAMAP-Rule" id="MF_01375"/>
    </source>
</evidence>
<evidence type="ECO:0000313" key="2">
    <source>
        <dbReference type="EMBL" id="MCR6544268.1"/>
    </source>
</evidence>
<dbReference type="NCBIfam" id="TIGR01422">
    <property type="entry name" value="phosphonatase"/>
    <property type="match status" value="1"/>
</dbReference>
<accession>A0ABT1Y119</accession>
<proteinExistence type="inferred from homology"/>
<feature type="binding site" evidence="1">
    <location>
        <position position="186"/>
    </location>
    <ligand>
        <name>Mg(2+)</name>
        <dbReference type="ChEBI" id="CHEBI:18420"/>
    </ligand>
</feature>
<dbReference type="GO" id="GO:0050194">
    <property type="term" value="F:phosphonoacetaldehyde hydrolase activity"/>
    <property type="evidence" value="ECO:0007669"/>
    <property type="project" value="UniProtKB-EC"/>
</dbReference>